<dbReference type="PATRIC" id="fig|454.4.peg.2324"/>
<feature type="transmembrane region" description="Helical" evidence="1">
    <location>
        <begin position="12"/>
        <end position="37"/>
    </location>
</feature>
<organism evidence="2 3">
    <name type="scientific">Legionella israelensis</name>
    <dbReference type="NCBI Taxonomy" id="454"/>
    <lineage>
        <taxon>Bacteria</taxon>
        <taxon>Pseudomonadati</taxon>
        <taxon>Pseudomonadota</taxon>
        <taxon>Gammaproteobacteria</taxon>
        <taxon>Legionellales</taxon>
        <taxon>Legionellaceae</taxon>
        <taxon>Legionella</taxon>
    </lineage>
</organism>
<feature type="transmembrane region" description="Helical" evidence="1">
    <location>
        <begin position="228"/>
        <end position="248"/>
    </location>
</feature>
<keyword evidence="1" id="KW-1133">Transmembrane helix</keyword>
<dbReference type="Proteomes" id="UP000054761">
    <property type="component" value="Unassembled WGS sequence"/>
</dbReference>
<comment type="caution">
    <text evidence="2">The sequence shown here is derived from an EMBL/GenBank/DDBJ whole genome shotgun (WGS) entry which is preliminary data.</text>
</comment>
<accession>A0A0W0VEJ0</accession>
<name>A0A0W0VEJ0_9GAMM</name>
<feature type="transmembrane region" description="Helical" evidence="1">
    <location>
        <begin position="86"/>
        <end position="105"/>
    </location>
</feature>
<gene>
    <name evidence="2" type="ORF">Lisr_2130</name>
</gene>
<dbReference type="AlphaFoldDB" id="A0A0W0VEJ0"/>
<evidence type="ECO:0000313" key="3">
    <source>
        <dbReference type="Proteomes" id="UP000054761"/>
    </source>
</evidence>
<feature type="transmembrane region" description="Helical" evidence="1">
    <location>
        <begin position="111"/>
        <end position="132"/>
    </location>
</feature>
<feature type="transmembrane region" description="Helical" evidence="1">
    <location>
        <begin position="57"/>
        <end position="74"/>
    </location>
</feature>
<dbReference type="EMBL" id="LNYH01000123">
    <property type="protein sequence ID" value="KTD18547.1"/>
    <property type="molecule type" value="Genomic_DNA"/>
</dbReference>
<keyword evidence="3" id="KW-1185">Reference proteome</keyword>
<feature type="transmembrane region" description="Helical" evidence="1">
    <location>
        <begin position="171"/>
        <end position="193"/>
    </location>
</feature>
<evidence type="ECO:0000256" key="1">
    <source>
        <dbReference type="SAM" id="Phobius"/>
    </source>
</evidence>
<protein>
    <submittedName>
        <fullName evidence="2">Zinc transporter ZupT</fullName>
    </submittedName>
</protein>
<reference evidence="2 3" key="1">
    <citation type="submission" date="2015-11" db="EMBL/GenBank/DDBJ databases">
        <title>Genomic analysis of 38 Legionella species identifies large and diverse effector repertoires.</title>
        <authorList>
            <person name="Burstein D."/>
            <person name="Amaro F."/>
            <person name="Zusman T."/>
            <person name="Lifshitz Z."/>
            <person name="Cohen O."/>
            <person name="Gilbert J.A."/>
            <person name="Pupko T."/>
            <person name="Shuman H.A."/>
            <person name="Segal G."/>
        </authorList>
    </citation>
    <scope>NUCLEOTIDE SEQUENCE [LARGE SCALE GENOMIC DNA]</scope>
    <source>
        <strain evidence="2 3">Bercovier 4</strain>
    </source>
</reference>
<feature type="transmembrane region" description="Helical" evidence="1">
    <location>
        <begin position="199"/>
        <end position="216"/>
    </location>
</feature>
<sequence>MFCFIKLNCEILYDFIMLIQGVLLSLIAGLAITAGAWLASLRLFKSVWVQEEFRHTITAFGGGALVSAIAFVLIPEGARQQSSFSTILTFFAGGLVFMFIDRLLAEAKNPMAQFIAMMLDFIPEAIVLGAILTEDIRKAVFITCVIAAQNLPEGYAAYIEMQENRRKKESLWKFFFVGITGPIYILLGSKLFVPYPHGILSAIMTFCSGGILYLVFEDIAPRSVMNKHWLPPFGAVAGFTVGLAGYLYT</sequence>
<proteinExistence type="predicted"/>
<keyword evidence="1" id="KW-0812">Transmembrane</keyword>
<evidence type="ECO:0000313" key="2">
    <source>
        <dbReference type="EMBL" id="KTD18547.1"/>
    </source>
</evidence>
<keyword evidence="1" id="KW-0472">Membrane</keyword>